<gene>
    <name evidence="5" type="primary">macA</name>
    <name evidence="5" type="ORF">DDB_G0288533</name>
</gene>
<evidence type="ECO:0000259" key="3">
    <source>
        <dbReference type="PROSITE" id="PS50022"/>
    </source>
</evidence>
<dbReference type="STRING" id="44689.Q54IT4"/>
<feature type="chain" id="PRO_5011424114" evidence="2">
    <location>
        <begin position="22"/>
        <end position="2041"/>
    </location>
</feature>
<dbReference type="OMA" id="EYYLEFT"/>
<dbReference type="SUPFAM" id="SSF49899">
    <property type="entry name" value="Concanavalin A-like lectins/glucanases"/>
    <property type="match status" value="1"/>
</dbReference>
<evidence type="ECO:0000256" key="2">
    <source>
        <dbReference type="SAM" id="SignalP"/>
    </source>
</evidence>
<dbReference type="PROSITE" id="PS50022">
    <property type="entry name" value="FA58C_3"/>
    <property type="match status" value="1"/>
</dbReference>
<dbReference type="InterPro" id="IPR008979">
    <property type="entry name" value="Galactose-bd-like_sf"/>
</dbReference>
<reference evidence="5 6" key="1">
    <citation type="journal article" date="2005" name="Nature">
        <title>The genome of the social amoeba Dictyostelium discoideum.</title>
        <authorList>
            <consortium name="The Dictyostelium discoideum Sequencing Consortium"/>
            <person name="Eichinger L."/>
            <person name="Pachebat J.A."/>
            <person name="Glockner G."/>
            <person name="Rajandream M.A."/>
            <person name="Sucgang R."/>
            <person name="Berriman M."/>
            <person name="Song J."/>
            <person name="Olsen R."/>
            <person name="Szafranski K."/>
            <person name="Xu Q."/>
            <person name="Tunggal B."/>
            <person name="Kummerfeld S."/>
            <person name="Madera M."/>
            <person name="Konfortov B.A."/>
            <person name="Rivero F."/>
            <person name="Bankier A.T."/>
            <person name="Lehmann R."/>
            <person name="Hamlin N."/>
            <person name="Davies R."/>
            <person name="Gaudet P."/>
            <person name="Fey P."/>
            <person name="Pilcher K."/>
            <person name="Chen G."/>
            <person name="Saunders D."/>
            <person name="Sodergren E."/>
            <person name="Davis P."/>
            <person name="Kerhornou A."/>
            <person name="Nie X."/>
            <person name="Hall N."/>
            <person name="Anjard C."/>
            <person name="Hemphill L."/>
            <person name="Bason N."/>
            <person name="Farbrother P."/>
            <person name="Desany B."/>
            <person name="Just E."/>
            <person name="Morio T."/>
            <person name="Rost R."/>
            <person name="Churcher C."/>
            <person name="Cooper J."/>
            <person name="Haydock S."/>
            <person name="van Driessche N."/>
            <person name="Cronin A."/>
            <person name="Goodhead I."/>
            <person name="Muzny D."/>
            <person name="Mourier T."/>
            <person name="Pain A."/>
            <person name="Lu M."/>
            <person name="Harper D."/>
            <person name="Lindsay R."/>
            <person name="Hauser H."/>
            <person name="James K."/>
            <person name="Quiles M."/>
            <person name="Madan Babu M."/>
            <person name="Saito T."/>
            <person name="Buchrieser C."/>
            <person name="Wardroper A."/>
            <person name="Felder M."/>
            <person name="Thangavelu M."/>
            <person name="Johnson D."/>
            <person name="Knights A."/>
            <person name="Loulseged H."/>
            <person name="Mungall K."/>
            <person name="Oliver K."/>
            <person name="Price C."/>
            <person name="Quail M.A."/>
            <person name="Urushihara H."/>
            <person name="Hernandez J."/>
            <person name="Rabbinowitsch E."/>
            <person name="Steffen D."/>
            <person name="Sanders M."/>
            <person name="Ma J."/>
            <person name="Kohara Y."/>
            <person name="Sharp S."/>
            <person name="Simmonds M."/>
            <person name="Spiegler S."/>
            <person name="Tivey A."/>
            <person name="Sugano S."/>
            <person name="White B."/>
            <person name="Walker D."/>
            <person name="Woodward J."/>
            <person name="Winckler T."/>
            <person name="Tanaka Y."/>
            <person name="Shaulsky G."/>
            <person name="Schleicher M."/>
            <person name="Weinstock G."/>
            <person name="Rosenthal A."/>
            <person name="Cox E.C."/>
            <person name="Chisholm R.L."/>
            <person name="Gibbs R."/>
            <person name="Loomis W.F."/>
            <person name="Platzer M."/>
            <person name="Kay R.R."/>
            <person name="Williams J."/>
            <person name="Dear P.H."/>
            <person name="Noegel A.A."/>
            <person name="Barrell B."/>
            <person name="Kuspa A."/>
        </authorList>
    </citation>
    <scope>NUCLEOTIDE SEQUENCE [LARGE SCALE GENOMIC DNA]</scope>
    <source>
        <strain evidence="5 6">AX4</strain>
    </source>
</reference>
<name>Q54IT4_DICDI</name>
<dbReference type="GeneID" id="8626676"/>
<evidence type="ECO:0000313" key="5">
    <source>
        <dbReference type="EMBL" id="EAL63172.1"/>
    </source>
</evidence>
<keyword evidence="6" id="KW-1185">Reference proteome</keyword>
<dbReference type="Gene3D" id="2.60.120.260">
    <property type="entry name" value="Galactose-binding domain-like"/>
    <property type="match status" value="1"/>
</dbReference>
<dbReference type="Pfam" id="PF13385">
    <property type="entry name" value="Laminin_G_3"/>
    <property type="match status" value="1"/>
</dbReference>
<dbReference type="AlphaFoldDB" id="Q54IT4"/>
<dbReference type="EMBL" id="AB259764">
    <property type="protein sequence ID" value="BAF44534.1"/>
    <property type="molecule type" value="Genomic_DNA"/>
</dbReference>
<dbReference type="PaxDb" id="44689-DDB0237589"/>
<reference evidence="5" key="3">
    <citation type="submission" date="2009-08" db="EMBL/GenBank/DDBJ databases">
        <authorList>
            <consortium name="The Dictyostelium discoideum Sequencing Consortium"/>
            <person name="Eichinger L."/>
            <person name="Pachebat J.A."/>
            <person name="Gloeckner G."/>
            <person name="Rajandream M.-A."/>
            <person name="Sucgang R."/>
            <person name="Song J."/>
            <person name="Cox E.C."/>
            <person name="Tunggal B."/>
            <person name="Szafranski K."/>
            <person name="Konfortov B.A."/>
            <person name="Farbrother P."/>
            <person name="Bankier A.T."/>
            <person name="Lehmann R."/>
            <person name="Hamlin N."/>
            <person name="Xu Q."/>
            <person name="Davies R."/>
            <person name="Gaudet P."/>
            <person name="Fey P."/>
            <person name="Pilcher K."/>
            <person name="Chen G."/>
            <person name="Saunders D."/>
            <person name="Sodergren E."/>
            <person name="Davis P."/>
            <person name="Nie X."/>
            <person name="Kerhornou A."/>
            <person name="Hemphill L."/>
            <person name="Bason N."/>
            <person name="Berriman M."/>
            <person name="Desany B."/>
            <person name="Churcher C."/>
            <person name="Cooper J."/>
            <person name="van Driessche N."/>
            <person name="Cronin A."/>
            <person name="Goodhead I."/>
            <person name="Muzny D."/>
            <person name="Hall N."/>
            <person name="Harper D."/>
            <person name="Lindsay R."/>
            <person name="Hauser H."/>
            <person name="James K."/>
            <person name="Quiles M."/>
            <person name="Buchrieser C."/>
            <person name="Wardroper A."/>
            <person name="Thangavelu M."/>
            <person name="Johnson D."/>
            <person name="Knights A."/>
            <person name="Loulseged H."/>
            <person name="Mungall K."/>
            <person name="Price C."/>
            <person name="Ma J."/>
            <person name="Quail M."/>
            <person name="Hernandez J."/>
            <person name="Rabbinowitsch E."/>
            <person name="Steffen D."/>
            <person name="Sanders M."/>
            <person name="Weinstock G."/>
            <person name="Sharp S."/>
            <person name="Just E."/>
            <person name="Shaulsky G."/>
            <person name="Simmonds M."/>
            <person name="Tivey A."/>
            <person name="White B."/>
            <person name="Walker D."/>
            <person name="Woodward J."/>
            <person name="Winckler T."/>
            <person name="Schleicher M."/>
            <person name="Rosenthal A."/>
            <person name="Rivero F."/>
            <person name="Chisholm R.L."/>
            <person name="Gibbs R."/>
            <person name="Loomis W.F."/>
            <person name="Platzer M."/>
            <person name="Kay R.R."/>
            <person name="Williams J."/>
            <person name="Dear P.H."/>
            <person name="Noegel A.A."/>
            <person name="Barrell B."/>
            <person name="Kuspa A."/>
        </authorList>
    </citation>
    <scope>NUCLEOTIDE SEQUENCE</scope>
    <source>
        <strain evidence="5">AX4</strain>
    </source>
</reference>
<keyword evidence="1" id="KW-0472">Membrane</keyword>
<accession>A1IHK7</accession>
<evidence type="ECO:0000313" key="4">
    <source>
        <dbReference type="EMBL" id="BAF44534.1"/>
    </source>
</evidence>
<keyword evidence="1" id="KW-0812">Transmembrane</keyword>
<organism evidence="5 6">
    <name type="scientific">Dictyostelium discoideum</name>
    <name type="common">Social amoeba</name>
    <dbReference type="NCBI Taxonomy" id="44689"/>
    <lineage>
        <taxon>Eukaryota</taxon>
        <taxon>Amoebozoa</taxon>
        <taxon>Evosea</taxon>
        <taxon>Eumycetozoa</taxon>
        <taxon>Dictyostelia</taxon>
        <taxon>Dictyosteliales</taxon>
        <taxon>Dictyosteliaceae</taxon>
        <taxon>Dictyostelium</taxon>
    </lineage>
</organism>
<feature type="transmembrane region" description="Helical" evidence="1">
    <location>
        <begin position="1996"/>
        <end position="2022"/>
    </location>
</feature>
<feature type="signal peptide" evidence="2">
    <location>
        <begin position="1"/>
        <end position="21"/>
    </location>
</feature>
<evidence type="ECO:0000256" key="1">
    <source>
        <dbReference type="SAM" id="Phobius"/>
    </source>
</evidence>
<dbReference type="RefSeq" id="XP_636676.1">
    <property type="nucleotide sequence ID" value="XM_631584.1"/>
</dbReference>
<dbReference type="dictyBase" id="DDB_G0288533">
    <property type="gene designation" value="macA"/>
</dbReference>
<dbReference type="FunCoup" id="Q54IT4">
    <property type="interactions" value="744"/>
</dbReference>
<dbReference type="Pfam" id="PF00754">
    <property type="entry name" value="F5_F8_type_C"/>
    <property type="match status" value="1"/>
</dbReference>
<sequence>MLFPKIIFIFLFFTIFTQTNCENIYNQTQIEWENYYSTIISNLIYSSFRYPTTLNSPSFIINKKSQPCEQYTFSNNNPSINKLNLNIENIKNSSFNFNEKLKCYTDNNNLEDCKIILPISRCIDNDSPNLSDIQIILLFIDKGLNVKNSIKSYFSSKQTYFYYVSSFLSNYQSIDQYNRSNSYWNEMIEQIKLIINNFINLSQPPIPKNIQSLLSPIDPLILSDPLKSKIIDQTSYSINTVLNSLNSLLNILQFLPDYSPYSTVAAVSSSSSTYNLSINSTLTNILKDLKQLNDYQLSCIDIFFGSTNQFEIQIPNLFEAGQTLLEYYLEFTTSSTLIGLLVNELLLLNNLSIESKNIIIGEYQNLNFNNLKSIESNLFLISNLIKSSSNLITSGSGSSTLILSTSLNYFYCDFNIINSIYKSFNQIISPSSSTTSSFYYSLSKKITFEDICYCRDLVKKIESTTLDLTILNQLSGTGQLVGIGNGGGGGGTDILMYDFGNKNNVRFITSSLFSNVVKSSDSLLFQQDGYVLNLVYPKSTNKPIIYPPPIIIPPVVGTVSPNSCPYPTCRHYDHSECVTDVTVNFYYGFDGVCDICRDIPENTIASFLLSNGKIGISPFCPYLCGLPKQYKLGTWDNYNLQPCIDTPIGYYSPLMNNTIYECTIPTSPSAFTINSNRLGFGSNGITDSCLVTPKYQLIFTNSDYNSPRNILPTDFLNRATTIEMWLKIDTANLPNIDSIVGITGIYQSWELSFIYTASNKTITPSITNPSTQQIIFKDSTVPSMVIPASFFHFAVIVETNNIISFYINGERVGRTIFTTTAFNAQSNYQYIGGSQFNRISFMIDEFKTYNRALSPKELGYKNTNDMIINSCDPQIGETLCKGNCVSSCLDSDGLALNLTDCTCHCKDTSKEFVVNGGLNYCLSKCPTNSFRNLNDPSQCDCIDGEFKLLKTKQLLISSVYQYNKSDNYYSNNIDKKVGLLSVRIFNERGEQIKPISCSSSSNDGTGNTCNNLFDDNANSYWCTSGQTGFGYVILNLPSTTKISRISITPLPNPTTMKDISISISTESSNFIEFEIVIPKSTLPLQANQIDIDYETVSPKSVVPFACIACPTMPTFKESPSSLSYIYPPTSLLPRNEINSCGCFGRFSFDKSSFSCMPPLPAPTFTLPSGSYKTDTIVNLVYDIQVTTGYTLRYTIDSSDPIETSIAFPTSQGLTFTNIDTIELKVRSFKSGRLSSDVASSIYKFQGLINCTLTPSPYSASNGDTLIFDVKVTILIDCKTTPSINSISSSWIYYSTDLSDPPSNKYNPKYGVDLIAEPTIGMNNITFKVLSKLDQYFSFTGDFIYKVQPTIPPPIISPPNQINFTNSVPLKILIPSIEDTTSTSITTITFYKNYSIFYDIVDQGITNPPLLNSSSGIEYFQDDYLVIQCTTPEFGCLLHLRAIGCINQACSRITQKYFKLTFDFDQLLPTIKSKYQKDSNSYLITIQSNSLLVGLKTLYQYTLIKSSSDLSVCQSSLDIQVSNSLEYLNPFNISSIEKGYYCICSKNFKNFFNKLLNSKQICKVLVYTYQMDPPIFLQYGEYISNSLDFGIYPNNKNFQHIGSFKVEVGNGDATEDSQPLNGTSLILKLSPSLSYQKFSISAIDCPKDFICSEPSNSEIILRDRCSDPYVSKPSGTYYKNVTIYGNCDNGCLPVIEFINSSNQNDPATIPSPQSQLFPSSLFLSSPNSEETITIFLMMCVNSFKANSNILDFIYTVEKYLRPNKPIINPGQGGYLDKSKNQFITMSCTTLYPGESCSIFFSIKYSNSKSNIPLLIDAIKQPTGSTYDYQYVGKFSPNYVGVYYIVAIATVEKSNQPYDYLYSTEATISITVYGDRPLIEMVPLVTSFHPSTLISLVSSSTTDINDLIFIYISNYNDTYYKSIPPLYNFKNYDFSINNSLKISVNTTIYAYIQGKYYNIIDDYSIQSFSLYNIKPNQTEKPSPNDNDIGNGNSKINPLIFLLLLLIPLIIGTLVYRFILYEYYLKHKYFKILKKSIKTGLKTE</sequence>
<dbReference type="Gene3D" id="2.60.120.200">
    <property type="match status" value="1"/>
</dbReference>
<dbReference type="SUPFAM" id="SSF49785">
    <property type="entry name" value="Galactose-binding domain-like"/>
    <property type="match status" value="1"/>
</dbReference>
<proteinExistence type="predicted"/>
<dbReference type="HOGENOM" id="CLU_233268_0_0_1"/>
<feature type="domain" description="F5/8 type C" evidence="3">
    <location>
        <begin position="972"/>
        <end position="1073"/>
    </location>
</feature>
<keyword evidence="1" id="KW-1133">Transmembrane helix</keyword>
<keyword evidence="2" id="KW-0732">Signal</keyword>
<dbReference type="eggNOG" id="ENOG502RDU1">
    <property type="taxonomic scope" value="Eukaryota"/>
</dbReference>
<evidence type="ECO:0000313" key="6">
    <source>
        <dbReference type="Proteomes" id="UP000002195"/>
    </source>
</evidence>
<dbReference type="InterPro" id="IPR013320">
    <property type="entry name" value="ConA-like_dom_sf"/>
</dbReference>
<protein>
    <submittedName>
        <fullName evidence="5">Cell fusion related protein</fullName>
    </submittedName>
</protein>
<dbReference type="InterPro" id="IPR000421">
    <property type="entry name" value="FA58C"/>
</dbReference>
<reference evidence="4" key="2">
    <citation type="submission" date="2006-05" db="EMBL/GenBank/DDBJ databases">
        <title>A nobel gene macA is essential for gamete fusion in Dictyostelium discoideum.</title>
        <authorList>
            <person name="Shimizu H.D."/>
            <person name="Araki Y."/>
            <person name="Ishida K."/>
            <person name="Shimizu H."/>
            <person name="Iijima M."/>
            <person name="Saeki K."/>
            <person name="Urushihara H."/>
        </authorList>
    </citation>
    <scope>NUCLEOTIDE SEQUENCE</scope>
    <source>
        <strain evidence="4">KAX3</strain>
    </source>
</reference>
<dbReference type="EMBL" id="AAFI02000115">
    <property type="protein sequence ID" value="EAL63172.1"/>
    <property type="molecule type" value="Genomic_DNA"/>
</dbReference>
<dbReference type="Proteomes" id="UP000002195">
    <property type="component" value="Unassembled WGS sequence"/>
</dbReference>
<accession>Q54IT4</accession>
<dbReference type="KEGG" id="ddi:DDB_G0288533"/>
<dbReference type="VEuPathDB" id="AmoebaDB:DDB_G0288533"/>